<evidence type="ECO:0000256" key="1">
    <source>
        <dbReference type="ARBA" id="ARBA00022818"/>
    </source>
</evidence>
<dbReference type="InterPro" id="IPR001150">
    <property type="entry name" value="Gly_radical"/>
</dbReference>
<dbReference type="SUPFAM" id="SSF51998">
    <property type="entry name" value="PFL-like glycyl radical enzymes"/>
    <property type="match status" value="1"/>
</dbReference>
<evidence type="ECO:0000256" key="2">
    <source>
        <dbReference type="ARBA" id="ARBA00023239"/>
    </source>
</evidence>
<evidence type="ECO:0000313" key="6">
    <source>
        <dbReference type="EMBL" id="RJP24906.1"/>
    </source>
</evidence>
<dbReference type="PROSITE" id="PS51554">
    <property type="entry name" value="PFL"/>
    <property type="match status" value="1"/>
</dbReference>
<evidence type="ECO:0000259" key="5">
    <source>
        <dbReference type="PROSITE" id="PS51554"/>
    </source>
</evidence>
<accession>A0A3A4P390</accession>
<evidence type="ECO:0000256" key="3">
    <source>
        <dbReference type="PROSITE-ProRule" id="PRU00493"/>
    </source>
</evidence>
<dbReference type="Proteomes" id="UP000265882">
    <property type="component" value="Unassembled WGS sequence"/>
</dbReference>
<dbReference type="EMBL" id="QZKU01000028">
    <property type="protein sequence ID" value="RJP24906.1"/>
    <property type="molecule type" value="Genomic_DNA"/>
</dbReference>
<evidence type="ECO:0000313" key="7">
    <source>
        <dbReference type="Proteomes" id="UP000265882"/>
    </source>
</evidence>
<dbReference type="Gene3D" id="3.20.70.20">
    <property type="match status" value="2"/>
</dbReference>
<dbReference type="AlphaFoldDB" id="A0A3A4P390"/>
<keyword evidence="1 3" id="KW-0556">Organic radical</keyword>
<keyword evidence="2" id="KW-0456">Lyase</keyword>
<dbReference type="GO" id="GO:0005829">
    <property type="term" value="C:cytosol"/>
    <property type="evidence" value="ECO:0007669"/>
    <property type="project" value="TreeGrafter"/>
</dbReference>
<dbReference type="PANTHER" id="PTHR43641">
    <property type="entry name" value="FORMATE ACETYLTRANSFERASE 3-RELATED"/>
    <property type="match status" value="1"/>
</dbReference>
<dbReference type="InterPro" id="IPR004184">
    <property type="entry name" value="PFL_dom"/>
</dbReference>
<name>A0A3A4P390_ABYX5</name>
<dbReference type="PROSITE" id="PS51149">
    <property type="entry name" value="GLY_RADICAL_2"/>
    <property type="match status" value="1"/>
</dbReference>
<gene>
    <name evidence="6" type="ORF">C4520_03160</name>
</gene>
<protein>
    <recommendedName>
        <fullName evidence="8">Formate C-acetyltransferase/glycerol dehydratase family glycyl radical enzyme</fullName>
    </recommendedName>
</protein>
<sequence length="871" mass="97642">MPKGQPSNFGNRFMKIRDNASERIKRIRKRYLDGIAWISIERAKYYTESWRETEKAGLPLDIRVALAMKNVFKKMTHYVDPDDRLAGAWTEFFLGTPIDIERGLFNNVLRVELDRLAMLAHQVKTNARFAAFMLRKHGPLGFYHTLRETRAVGAAMPSIGLKTMDERKINPYSIRPQDKEYLLKELLPYWKDRDIASRLARETDRAGLFSGDMKAFAAALPATTSRMYTFVSTGAVVGTYQGHLVLDYEQALRRGLLAMREDARQAASENRLTEQEKNFQQSVEIAFDGVIMFAQRLTQKIEEDIGNVVDPEWKAVLSEMLEVCSRVPLNPATSLREAIQSFWTVKVATELANITNVHSAGRLDQVFFPYYRSDLEAGLITPAEARELFEELLLKIMTHNMRPESNFIGDFYQRYEGSAPVTLGGLKRDGTDATNDLTYLFIEAADRSKSAVNVVVRFHKNSPEELYLAVADVLYHGTSSVSLMNDDICVDAMRRRGFSLEDANDYSITGCVDLLASGKTGGIGFAAILLSRVLDITLRNGDSRTLVGTVKDAGIKTGDPDGFASFDQLVDAFVAQAANMIKVIVDASNFRDRFFAENLPAPYISAFMQGCLENRKDVTRGGAVYDLSGILFMNSIANVIDSLHVIKKLVFEEKRFTFAELLRAIDLNFAGYEDIHRMIKSVEGKWGNGNAESDELARQVTTRLFEETYKHRSYKNGAFVPFINSMTSHTYDGRISIATPDGRKAAMPFAASCNPYNVDRCGPTGVLRSVARLDFKHILGCAVNVRLHPSAIGKGEESRRKWAALVRTYFGLGGMQIQPTVASTEMLREAQQNPEEYRSLIVKVGGYSTYFVDLGKEIQNEIIARSEHGGG</sequence>
<evidence type="ECO:0000259" key="4">
    <source>
        <dbReference type="PROSITE" id="PS51149"/>
    </source>
</evidence>
<reference evidence="6 7" key="1">
    <citation type="journal article" date="2017" name="ISME J.">
        <title>Energy and carbon metabolisms in a deep terrestrial subsurface fluid microbial community.</title>
        <authorList>
            <person name="Momper L."/>
            <person name="Jungbluth S.P."/>
            <person name="Lee M.D."/>
            <person name="Amend J.P."/>
        </authorList>
    </citation>
    <scope>NUCLEOTIDE SEQUENCE [LARGE SCALE GENOMIC DNA]</scope>
    <source>
        <strain evidence="6">SURF_5</strain>
    </source>
</reference>
<feature type="domain" description="PFL" evidence="5">
    <location>
        <begin position="22"/>
        <end position="744"/>
    </location>
</feature>
<feature type="domain" description="Glycine radical" evidence="4">
    <location>
        <begin position="750"/>
        <end position="871"/>
    </location>
</feature>
<comment type="caution">
    <text evidence="6">The sequence shown here is derived from an EMBL/GenBank/DDBJ whole genome shotgun (WGS) entry which is preliminary data.</text>
</comment>
<proteinExistence type="predicted"/>
<dbReference type="InterPro" id="IPR051215">
    <property type="entry name" value="GRE"/>
</dbReference>
<dbReference type="Pfam" id="PF02901">
    <property type="entry name" value="PFL-like"/>
    <property type="match status" value="2"/>
</dbReference>
<organism evidence="6 7">
    <name type="scientific">Abyssobacteria bacterium (strain SURF_5)</name>
    <dbReference type="NCBI Taxonomy" id="2093360"/>
    <lineage>
        <taxon>Bacteria</taxon>
        <taxon>Pseudomonadati</taxon>
        <taxon>Candidatus Hydrogenedentota</taxon>
        <taxon>Candidatus Abyssobacteria</taxon>
    </lineage>
</organism>
<dbReference type="GO" id="GO:0016829">
    <property type="term" value="F:lyase activity"/>
    <property type="evidence" value="ECO:0007669"/>
    <property type="project" value="UniProtKB-KW"/>
</dbReference>
<dbReference type="PANTHER" id="PTHR43641:SF2">
    <property type="entry name" value="DEHYDRATASE YBIW-RELATED"/>
    <property type="match status" value="1"/>
</dbReference>
<evidence type="ECO:0008006" key="8">
    <source>
        <dbReference type="Google" id="ProtNLM"/>
    </source>
</evidence>
<dbReference type="Pfam" id="PF01228">
    <property type="entry name" value="Gly_radical"/>
    <property type="match status" value="1"/>
</dbReference>
<feature type="modified residue" description="Glycine radical" evidence="3">
    <location>
        <position position="846"/>
    </location>
</feature>